<protein>
    <submittedName>
        <fullName evidence="11">TonB-dependent receptor plug domain-containing protein</fullName>
    </submittedName>
</protein>
<dbReference type="GO" id="GO:0015344">
    <property type="term" value="F:siderophore uptake transmembrane transporter activity"/>
    <property type="evidence" value="ECO:0007669"/>
    <property type="project" value="TreeGrafter"/>
</dbReference>
<comment type="caution">
    <text evidence="11">The sequence shown here is derived from an EMBL/GenBank/DDBJ whole genome shotgun (WGS) entry which is preliminary data.</text>
</comment>
<keyword evidence="3 8" id="KW-1134">Transmembrane beta strand</keyword>
<feature type="chain" id="PRO_5038439618" evidence="9">
    <location>
        <begin position="24"/>
        <end position="813"/>
    </location>
</feature>
<dbReference type="PANTHER" id="PTHR30069:SF29">
    <property type="entry name" value="HEMOGLOBIN AND HEMOGLOBIN-HAPTOGLOBIN-BINDING PROTEIN 1-RELATED"/>
    <property type="match status" value="1"/>
</dbReference>
<dbReference type="Gene3D" id="2.40.170.20">
    <property type="entry name" value="TonB-dependent receptor, beta-barrel domain"/>
    <property type="match status" value="1"/>
</dbReference>
<evidence type="ECO:0000256" key="7">
    <source>
        <dbReference type="ARBA" id="ARBA00023237"/>
    </source>
</evidence>
<dbReference type="GO" id="GO:0009279">
    <property type="term" value="C:cell outer membrane"/>
    <property type="evidence" value="ECO:0007669"/>
    <property type="project" value="UniProtKB-SubCell"/>
</dbReference>
<evidence type="ECO:0000259" key="10">
    <source>
        <dbReference type="Pfam" id="PF07715"/>
    </source>
</evidence>
<keyword evidence="2 8" id="KW-0813">Transport</keyword>
<organism evidence="11 12">
    <name type="scientific">candidate division WOR-3 bacterium</name>
    <dbReference type="NCBI Taxonomy" id="2052148"/>
    <lineage>
        <taxon>Bacteria</taxon>
        <taxon>Bacteria division WOR-3</taxon>
    </lineage>
</organism>
<dbReference type="PANTHER" id="PTHR30069">
    <property type="entry name" value="TONB-DEPENDENT OUTER MEMBRANE RECEPTOR"/>
    <property type="match status" value="1"/>
</dbReference>
<proteinExistence type="inferred from homology"/>
<comment type="subcellular location">
    <subcellularLocation>
        <location evidence="1 8">Cell outer membrane</location>
        <topology evidence="1 8">Multi-pass membrane protein</topology>
    </subcellularLocation>
</comment>
<keyword evidence="6 8" id="KW-0472">Membrane</keyword>
<accession>A0A9D5KAL1</accession>
<dbReference type="Gene3D" id="2.60.40.1120">
    <property type="entry name" value="Carboxypeptidase-like, regulatory domain"/>
    <property type="match status" value="1"/>
</dbReference>
<evidence type="ECO:0000313" key="11">
    <source>
        <dbReference type="EMBL" id="MBD3365542.1"/>
    </source>
</evidence>
<keyword evidence="7 8" id="KW-0998">Cell outer membrane</keyword>
<dbReference type="SUPFAM" id="SSF56935">
    <property type="entry name" value="Porins"/>
    <property type="match status" value="1"/>
</dbReference>
<evidence type="ECO:0000256" key="4">
    <source>
        <dbReference type="ARBA" id="ARBA00022692"/>
    </source>
</evidence>
<dbReference type="Proteomes" id="UP000630660">
    <property type="component" value="Unassembled WGS sequence"/>
</dbReference>
<dbReference type="SUPFAM" id="SSF49464">
    <property type="entry name" value="Carboxypeptidase regulatory domain-like"/>
    <property type="match status" value="1"/>
</dbReference>
<dbReference type="AlphaFoldDB" id="A0A9D5KAL1"/>
<keyword evidence="5 9" id="KW-0732">Signal</keyword>
<evidence type="ECO:0000313" key="12">
    <source>
        <dbReference type="Proteomes" id="UP000630660"/>
    </source>
</evidence>
<gene>
    <name evidence="11" type="ORF">GF359_10045</name>
</gene>
<feature type="signal peptide" evidence="9">
    <location>
        <begin position="1"/>
        <end position="23"/>
    </location>
</feature>
<evidence type="ECO:0000256" key="1">
    <source>
        <dbReference type="ARBA" id="ARBA00004571"/>
    </source>
</evidence>
<dbReference type="InterPro" id="IPR037066">
    <property type="entry name" value="Plug_dom_sf"/>
</dbReference>
<comment type="similarity">
    <text evidence="8">Belongs to the TonB-dependent receptor family.</text>
</comment>
<dbReference type="PROSITE" id="PS52016">
    <property type="entry name" value="TONB_DEPENDENT_REC_3"/>
    <property type="match status" value="1"/>
</dbReference>
<evidence type="ECO:0000256" key="6">
    <source>
        <dbReference type="ARBA" id="ARBA00023136"/>
    </source>
</evidence>
<keyword evidence="11" id="KW-0675">Receptor</keyword>
<dbReference type="Gene3D" id="2.170.130.10">
    <property type="entry name" value="TonB-dependent receptor, plug domain"/>
    <property type="match status" value="1"/>
</dbReference>
<dbReference type="GO" id="GO:0044718">
    <property type="term" value="P:siderophore transmembrane transport"/>
    <property type="evidence" value="ECO:0007669"/>
    <property type="project" value="TreeGrafter"/>
</dbReference>
<evidence type="ECO:0000256" key="3">
    <source>
        <dbReference type="ARBA" id="ARBA00022452"/>
    </source>
</evidence>
<dbReference type="InterPro" id="IPR008969">
    <property type="entry name" value="CarboxyPept-like_regulatory"/>
</dbReference>
<evidence type="ECO:0000256" key="8">
    <source>
        <dbReference type="PROSITE-ProRule" id="PRU01360"/>
    </source>
</evidence>
<dbReference type="InterPro" id="IPR039426">
    <property type="entry name" value="TonB-dep_rcpt-like"/>
</dbReference>
<feature type="domain" description="TonB-dependent receptor plug" evidence="10">
    <location>
        <begin position="127"/>
        <end position="234"/>
    </location>
</feature>
<evidence type="ECO:0000256" key="9">
    <source>
        <dbReference type="SAM" id="SignalP"/>
    </source>
</evidence>
<evidence type="ECO:0000256" key="5">
    <source>
        <dbReference type="ARBA" id="ARBA00022729"/>
    </source>
</evidence>
<name>A0A9D5KAL1_UNCW3</name>
<dbReference type="InterPro" id="IPR012910">
    <property type="entry name" value="Plug_dom"/>
</dbReference>
<sequence length="813" mass="91372">MKYKRAAWIIGNVVLGLFTLLHADPDPSGKIAGRVLDASTRSPLSGAAVSVLGEGQGSYTEKNGVFIIREVTAGTYSVEASMIGYRSQVKPSVVVEPGKTVEVVFRLSQGAVEVGGVTVRPDFFPKVKDAPVSERSFLAEEIQGQPGGSGDISRVVQAMPAVVSSGDQMNEIIVRGGNPNENLFLIDGIEIPYPNHFGSFVEQGGPINMLNPLLIQEMDFIAGAMPARFGERASSVMDISLKRGLLNEFAGNIDFGIGGLGTVLEGPLPGKVGSFIGAYHKSFLAMVASWDIWGMTAIPYYDNYFGKVSVNITPSVEISAVTLYGDDHIDIDAEGNFLDDDSAYAARIGHNNTSRFVAGVGLQTLFGDAGYGKLLLFGASTHWHYDEVPKDNVSGSYPDTFFFYDNTEQSWGARYDATLRWTDIHETQAGVISSWVPFDYTIWALPDTAYLYFYDADSNVTDSVPMTDSVGNPIVYEFDVSSRAAGYKLGGYLQHKVNVAQKAYITLGARADYYSYTDKFYVSPRIGLSTETLFAGFSLNAGYGWHYQPPSFEVLVNDTSANHYLESRRSDHYVVGIERLLADDIKLSLEGYYKQMHNMPIPEHWTTEDPYDQSGVYLDIGEGSARGVELFVQKRYNNNWYGTLSYSLSDSRITNFREDSDVEIPADYDYRHVFTTMGGYKFEFYKYDWYKDMPGWLKYTVGSIFLSDEADLGFRFRYMGGRPYTPQEWVPETRTWMSSSEELNSERYPAYHRLDLRWDHKFIFERWSLSWYLEVQNVYNRENVWWYWYGDDGEVEIIPQFKLFPNGGLVINF</sequence>
<evidence type="ECO:0000256" key="2">
    <source>
        <dbReference type="ARBA" id="ARBA00022448"/>
    </source>
</evidence>
<dbReference type="EMBL" id="WJKJ01000334">
    <property type="protein sequence ID" value="MBD3365542.1"/>
    <property type="molecule type" value="Genomic_DNA"/>
</dbReference>
<keyword evidence="4 8" id="KW-0812">Transmembrane</keyword>
<dbReference type="InterPro" id="IPR036942">
    <property type="entry name" value="Beta-barrel_TonB_sf"/>
</dbReference>
<dbReference type="Pfam" id="PF07715">
    <property type="entry name" value="Plug"/>
    <property type="match status" value="1"/>
</dbReference>
<dbReference type="Pfam" id="PF13620">
    <property type="entry name" value="CarboxypepD_reg"/>
    <property type="match status" value="1"/>
</dbReference>
<reference evidence="11" key="1">
    <citation type="submission" date="2019-11" db="EMBL/GenBank/DDBJ databases">
        <title>Microbial mats filling the niche in hypersaline microbial mats.</title>
        <authorList>
            <person name="Wong H.L."/>
            <person name="Macleod F.I."/>
            <person name="White R.A. III"/>
            <person name="Burns B.P."/>
        </authorList>
    </citation>
    <scope>NUCLEOTIDE SEQUENCE</scope>
    <source>
        <strain evidence="11">Bin_327</strain>
    </source>
</reference>